<feature type="region of interest" description="Disordered" evidence="1">
    <location>
        <begin position="66"/>
        <end position="91"/>
    </location>
</feature>
<reference evidence="2 3" key="1">
    <citation type="journal article" date="2018" name="Sci. Rep.">
        <title>Genome sequence of the cauliflower mushroom Sparassis crispa (Hanabiratake) and its association with beneficial usage.</title>
        <authorList>
            <person name="Kiyama R."/>
            <person name="Furutani Y."/>
            <person name="Kawaguchi K."/>
            <person name="Nakanishi T."/>
        </authorList>
    </citation>
    <scope>NUCLEOTIDE SEQUENCE [LARGE SCALE GENOMIC DNA]</scope>
</reference>
<dbReference type="Proteomes" id="UP000287166">
    <property type="component" value="Unassembled WGS sequence"/>
</dbReference>
<evidence type="ECO:0000256" key="1">
    <source>
        <dbReference type="SAM" id="MobiDB-lite"/>
    </source>
</evidence>
<evidence type="ECO:0000313" key="2">
    <source>
        <dbReference type="EMBL" id="GBE78594.1"/>
    </source>
</evidence>
<accession>A0A401G8U6</accession>
<dbReference type="RefSeq" id="XP_027609507.1">
    <property type="nucleotide sequence ID" value="XM_027753706.1"/>
</dbReference>
<dbReference type="GeneID" id="38775511"/>
<sequence>MPMLAWMWKHRTPTWSATRRGQHASAIPNKHLPLTLAMTLILLRRAFTLLDSETWVSGIRSASTSSLKSKSTKRQSSSPPNNAPQPSKQPAECTELDAFFAKYPTFDYDPSAPVTVELRRMCKFFQWPKKKRREPKLDKHEERLAAEEGFRKALVGQFNSLFGKKVDKLQNWQRLCQLLQIDPIPIGLEACRKAVKNTHVNLIDLVDYTRTGTPARIHPSEERLRDYTKAEGKYFPKERAHAGGVLRYLLRRIHVDVD</sequence>
<dbReference type="OrthoDB" id="6105938at2759"/>
<organism evidence="2 3">
    <name type="scientific">Sparassis crispa</name>
    <dbReference type="NCBI Taxonomy" id="139825"/>
    <lineage>
        <taxon>Eukaryota</taxon>
        <taxon>Fungi</taxon>
        <taxon>Dikarya</taxon>
        <taxon>Basidiomycota</taxon>
        <taxon>Agaricomycotina</taxon>
        <taxon>Agaricomycetes</taxon>
        <taxon>Polyporales</taxon>
        <taxon>Sparassidaceae</taxon>
        <taxon>Sparassis</taxon>
    </lineage>
</organism>
<keyword evidence="3" id="KW-1185">Reference proteome</keyword>
<name>A0A401G8U6_9APHY</name>
<dbReference type="InParanoid" id="A0A401G8U6"/>
<comment type="caution">
    <text evidence="2">The sequence shown here is derived from an EMBL/GenBank/DDBJ whole genome shotgun (WGS) entry which is preliminary data.</text>
</comment>
<dbReference type="PANTHER" id="PTHR38846:SF1">
    <property type="entry name" value="C3H1-TYPE DOMAIN-CONTAINING PROTEIN"/>
    <property type="match status" value="1"/>
</dbReference>
<gene>
    <name evidence="2" type="ORF">SCP_0114830</name>
</gene>
<dbReference type="AlphaFoldDB" id="A0A401G8U6"/>
<protein>
    <submittedName>
        <fullName evidence="2">Uncharacterized protein</fullName>
    </submittedName>
</protein>
<evidence type="ECO:0000313" key="3">
    <source>
        <dbReference type="Proteomes" id="UP000287166"/>
    </source>
</evidence>
<dbReference type="PANTHER" id="PTHR38846">
    <property type="entry name" value="C3H1-TYPE DOMAIN-CONTAINING PROTEIN"/>
    <property type="match status" value="1"/>
</dbReference>
<proteinExistence type="predicted"/>
<dbReference type="EMBL" id="BFAD01000001">
    <property type="protein sequence ID" value="GBE78594.1"/>
    <property type="molecule type" value="Genomic_DNA"/>
</dbReference>
<dbReference type="STRING" id="139825.A0A401G8U6"/>